<feature type="compositionally biased region" description="Low complexity" evidence="1">
    <location>
        <begin position="290"/>
        <end position="307"/>
    </location>
</feature>
<keyword evidence="5" id="KW-1185">Reference proteome</keyword>
<dbReference type="EMBL" id="ML210169">
    <property type="protein sequence ID" value="TFK26983.1"/>
    <property type="molecule type" value="Genomic_DNA"/>
</dbReference>
<sequence length="366" mass="40909">MDNDALSEAIQSYTLYQHVKYMNLVCLSLYICEYFHQLELEIKLVWKAEWGFGNAIYIFARLLPFFDVPLVIFYRLYPKVPTLPNHVCDVLYKVETWCTVFGILATEAILAKMIYALTHRNQLIKWGLVIEMIAFSIVGIALWAILLNSLRFGPPVLPVPTGCYVVEGKYLFAGIGFILLALNELVFMILALGVGVSRYRRSNSTLVAVLYRDGTFYYVFLFAVSLGEVIIILAGPPEYADLLTTFQRVMHSILAARVMLNVRNTANRELNLPRTKNTSTGLSFRDSRSGGRTTTTTHSGSRGARSVVGSAGDALSIRGVEEVDREAVYELDELRRTTSTREGAGDTVLGDIEVPNNNPRTAMPVP</sequence>
<feature type="transmembrane region" description="Helical" evidence="2">
    <location>
        <begin position="56"/>
        <end position="77"/>
    </location>
</feature>
<accession>A0A5C3L366</accession>
<feature type="transmembrane region" description="Helical" evidence="2">
    <location>
        <begin position="129"/>
        <end position="150"/>
    </location>
</feature>
<dbReference type="Proteomes" id="UP000307440">
    <property type="component" value="Unassembled WGS sequence"/>
</dbReference>
<feature type="compositionally biased region" description="Polar residues" evidence="1">
    <location>
        <begin position="271"/>
        <end position="282"/>
    </location>
</feature>
<dbReference type="AlphaFoldDB" id="A0A5C3L366"/>
<reference evidence="4 5" key="1">
    <citation type="journal article" date="2019" name="Nat. Ecol. Evol.">
        <title>Megaphylogeny resolves global patterns of mushroom evolution.</title>
        <authorList>
            <person name="Varga T."/>
            <person name="Krizsan K."/>
            <person name="Foldi C."/>
            <person name="Dima B."/>
            <person name="Sanchez-Garcia M."/>
            <person name="Sanchez-Ramirez S."/>
            <person name="Szollosi G.J."/>
            <person name="Szarkandi J.G."/>
            <person name="Papp V."/>
            <person name="Albert L."/>
            <person name="Andreopoulos W."/>
            <person name="Angelini C."/>
            <person name="Antonin V."/>
            <person name="Barry K.W."/>
            <person name="Bougher N.L."/>
            <person name="Buchanan P."/>
            <person name="Buyck B."/>
            <person name="Bense V."/>
            <person name="Catcheside P."/>
            <person name="Chovatia M."/>
            <person name="Cooper J."/>
            <person name="Damon W."/>
            <person name="Desjardin D."/>
            <person name="Finy P."/>
            <person name="Geml J."/>
            <person name="Haridas S."/>
            <person name="Hughes K."/>
            <person name="Justo A."/>
            <person name="Karasinski D."/>
            <person name="Kautmanova I."/>
            <person name="Kiss B."/>
            <person name="Kocsube S."/>
            <person name="Kotiranta H."/>
            <person name="LaButti K.M."/>
            <person name="Lechner B.E."/>
            <person name="Liimatainen K."/>
            <person name="Lipzen A."/>
            <person name="Lukacs Z."/>
            <person name="Mihaltcheva S."/>
            <person name="Morgado L.N."/>
            <person name="Niskanen T."/>
            <person name="Noordeloos M.E."/>
            <person name="Ohm R.A."/>
            <person name="Ortiz-Santana B."/>
            <person name="Ovrebo C."/>
            <person name="Racz N."/>
            <person name="Riley R."/>
            <person name="Savchenko A."/>
            <person name="Shiryaev A."/>
            <person name="Soop K."/>
            <person name="Spirin V."/>
            <person name="Szebenyi C."/>
            <person name="Tomsovsky M."/>
            <person name="Tulloss R.E."/>
            <person name="Uehling J."/>
            <person name="Grigoriev I.V."/>
            <person name="Vagvolgyi C."/>
            <person name="Papp T."/>
            <person name="Martin F.M."/>
            <person name="Miettinen O."/>
            <person name="Hibbett D.S."/>
            <person name="Nagy L.G."/>
        </authorList>
    </citation>
    <scope>NUCLEOTIDE SEQUENCE [LARGE SCALE GENOMIC DNA]</scope>
    <source>
        <strain evidence="4 5">CBS 121175</strain>
    </source>
</reference>
<feature type="region of interest" description="Disordered" evidence="1">
    <location>
        <begin position="338"/>
        <end position="366"/>
    </location>
</feature>
<organism evidence="4 5">
    <name type="scientific">Coprinopsis marcescibilis</name>
    <name type="common">Agaric fungus</name>
    <name type="synonym">Psathyrella marcescibilis</name>
    <dbReference type="NCBI Taxonomy" id="230819"/>
    <lineage>
        <taxon>Eukaryota</taxon>
        <taxon>Fungi</taxon>
        <taxon>Dikarya</taxon>
        <taxon>Basidiomycota</taxon>
        <taxon>Agaricomycotina</taxon>
        <taxon>Agaricomycetes</taxon>
        <taxon>Agaricomycetidae</taxon>
        <taxon>Agaricales</taxon>
        <taxon>Agaricineae</taxon>
        <taxon>Psathyrellaceae</taxon>
        <taxon>Coprinopsis</taxon>
    </lineage>
</organism>
<keyword evidence="2" id="KW-0472">Membrane</keyword>
<keyword evidence="2" id="KW-1133">Transmembrane helix</keyword>
<protein>
    <recommendedName>
        <fullName evidence="3">DUF6533 domain-containing protein</fullName>
    </recommendedName>
</protein>
<proteinExistence type="predicted"/>
<dbReference type="InterPro" id="IPR045340">
    <property type="entry name" value="DUF6533"/>
</dbReference>
<dbReference type="OrthoDB" id="2958007at2759"/>
<keyword evidence="2" id="KW-0812">Transmembrane</keyword>
<feature type="transmembrane region" description="Helical" evidence="2">
    <location>
        <begin position="97"/>
        <end position="117"/>
    </location>
</feature>
<evidence type="ECO:0000313" key="5">
    <source>
        <dbReference type="Proteomes" id="UP000307440"/>
    </source>
</evidence>
<feature type="region of interest" description="Disordered" evidence="1">
    <location>
        <begin position="271"/>
        <end position="307"/>
    </location>
</feature>
<feature type="transmembrane region" description="Helical" evidence="2">
    <location>
        <begin position="215"/>
        <end position="235"/>
    </location>
</feature>
<feature type="domain" description="DUF6533" evidence="3">
    <location>
        <begin position="21"/>
        <end position="66"/>
    </location>
</feature>
<feature type="transmembrane region" description="Helical" evidence="2">
    <location>
        <begin position="170"/>
        <end position="194"/>
    </location>
</feature>
<evidence type="ECO:0000256" key="2">
    <source>
        <dbReference type="SAM" id="Phobius"/>
    </source>
</evidence>
<dbReference type="Pfam" id="PF20151">
    <property type="entry name" value="DUF6533"/>
    <property type="match status" value="1"/>
</dbReference>
<evidence type="ECO:0000259" key="3">
    <source>
        <dbReference type="Pfam" id="PF20151"/>
    </source>
</evidence>
<gene>
    <name evidence="4" type="ORF">FA15DRAFT_246845</name>
</gene>
<evidence type="ECO:0000313" key="4">
    <source>
        <dbReference type="EMBL" id="TFK26983.1"/>
    </source>
</evidence>
<name>A0A5C3L366_COPMA</name>
<evidence type="ECO:0000256" key="1">
    <source>
        <dbReference type="SAM" id="MobiDB-lite"/>
    </source>
</evidence>